<proteinExistence type="predicted"/>
<feature type="domain" description="Multidrug resistance protein MdtA-like barrel-sandwich hybrid" evidence="3">
    <location>
        <begin position="71"/>
        <end position="254"/>
    </location>
</feature>
<dbReference type="Proteomes" id="UP000198703">
    <property type="component" value="Unassembled WGS sequence"/>
</dbReference>
<organism evidence="4 5">
    <name type="scientific">Rubrimonas cliftonensis</name>
    <dbReference type="NCBI Taxonomy" id="89524"/>
    <lineage>
        <taxon>Bacteria</taxon>
        <taxon>Pseudomonadati</taxon>
        <taxon>Pseudomonadota</taxon>
        <taxon>Alphaproteobacteria</taxon>
        <taxon>Rhodobacterales</taxon>
        <taxon>Paracoccaceae</taxon>
        <taxon>Rubrimonas</taxon>
    </lineage>
</organism>
<keyword evidence="1" id="KW-0175">Coiled coil</keyword>
<gene>
    <name evidence="4" type="ORF">SAMN05444370_10147</name>
</gene>
<dbReference type="Pfam" id="PF25917">
    <property type="entry name" value="BSH_RND"/>
    <property type="match status" value="1"/>
</dbReference>
<keyword evidence="5" id="KW-1185">Reference proteome</keyword>
<evidence type="ECO:0000313" key="5">
    <source>
        <dbReference type="Proteomes" id="UP000198703"/>
    </source>
</evidence>
<feature type="coiled-coil region" evidence="1">
    <location>
        <begin position="173"/>
        <end position="228"/>
    </location>
</feature>
<feature type="compositionally biased region" description="Low complexity" evidence="2">
    <location>
        <begin position="413"/>
        <end position="433"/>
    </location>
</feature>
<evidence type="ECO:0000313" key="4">
    <source>
        <dbReference type="EMBL" id="SDZ73460.1"/>
    </source>
</evidence>
<feature type="region of interest" description="Disordered" evidence="2">
    <location>
        <begin position="411"/>
        <end position="433"/>
    </location>
</feature>
<reference evidence="4 5" key="1">
    <citation type="submission" date="2016-10" db="EMBL/GenBank/DDBJ databases">
        <authorList>
            <person name="de Groot N.N."/>
        </authorList>
    </citation>
    <scope>NUCLEOTIDE SEQUENCE [LARGE SCALE GENOMIC DNA]</scope>
    <source>
        <strain evidence="4 5">DSM 15345</strain>
    </source>
</reference>
<dbReference type="GO" id="GO:1990281">
    <property type="term" value="C:efflux pump complex"/>
    <property type="evidence" value="ECO:0007669"/>
    <property type="project" value="TreeGrafter"/>
</dbReference>
<name>A0A1H3VFF1_9RHOB</name>
<dbReference type="AlphaFoldDB" id="A0A1H3VFF1"/>
<dbReference type="PANTHER" id="PTHR30469:SF15">
    <property type="entry name" value="HLYD FAMILY OF SECRETION PROTEINS"/>
    <property type="match status" value="1"/>
</dbReference>
<dbReference type="EMBL" id="FNQM01000001">
    <property type="protein sequence ID" value="SDZ73460.1"/>
    <property type="molecule type" value="Genomic_DNA"/>
</dbReference>
<dbReference type="RefSeq" id="WP_093247491.1">
    <property type="nucleotide sequence ID" value="NZ_FNQM01000001.1"/>
</dbReference>
<protein>
    <submittedName>
        <fullName evidence="4">RND family efflux transporter, MFP subunit</fullName>
    </submittedName>
</protein>
<dbReference type="PANTHER" id="PTHR30469">
    <property type="entry name" value="MULTIDRUG RESISTANCE PROTEIN MDTA"/>
    <property type="match status" value="1"/>
</dbReference>
<sequence length="433" mass="44641">MRTIARALAGLIIAALLVGAGALGLMRSLREDAPPESAERAERSYAAAIGKVSLGRVTPVTTAWGRIRSWRTAQIRPAVSGRVVSLSDSLRDGAAVRAGAELARIDPADYMAAVAEGRLALREAEADAEEAAAAETAAAAELRAARRQVALRAAARDRRENLTGQGFASGAALEEAELALAAAEQALAGFAQAETTARLSVARARIAAERAALALEEAERRLADTTLVAPFDGVIGEADVAVGDVLSANQTVARLIDPSALEAELRLSGAAFGRLLDDGGRLRQAPVAASLSLGGAALTVEGWLDRPGPTVEGAGRTVFARLEPGPGAVLRPGDFVTAEIREPALERVAVLPAAAATEDGRILLVDEIGRLREVVATILRREGDRLIVSGLEDGARYVAARAPQLAPGVLVRPGEGAAEPPGPLSAAPEDARG</sequence>
<dbReference type="SUPFAM" id="SSF111369">
    <property type="entry name" value="HlyD-like secretion proteins"/>
    <property type="match status" value="1"/>
</dbReference>
<dbReference type="STRING" id="89524.SAMN05444370_10147"/>
<dbReference type="InterPro" id="IPR058625">
    <property type="entry name" value="MdtA-like_BSH"/>
</dbReference>
<dbReference type="GO" id="GO:0015562">
    <property type="term" value="F:efflux transmembrane transporter activity"/>
    <property type="evidence" value="ECO:0007669"/>
    <property type="project" value="TreeGrafter"/>
</dbReference>
<evidence type="ECO:0000259" key="3">
    <source>
        <dbReference type="Pfam" id="PF25917"/>
    </source>
</evidence>
<evidence type="ECO:0000256" key="2">
    <source>
        <dbReference type="SAM" id="MobiDB-lite"/>
    </source>
</evidence>
<dbReference type="Gene3D" id="2.40.50.100">
    <property type="match status" value="2"/>
</dbReference>
<evidence type="ECO:0000256" key="1">
    <source>
        <dbReference type="SAM" id="Coils"/>
    </source>
</evidence>
<dbReference type="Gene3D" id="2.40.420.20">
    <property type="match status" value="1"/>
</dbReference>
<dbReference type="OrthoDB" id="7626141at2"/>
<accession>A0A1H3VFF1</accession>